<accession>A0A815WE33</accession>
<protein>
    <recommendedName>
        <fullName evidence="6">NHL repeat containing protein-like protein</fullName>
    </recommendedName>
</protein>
<dbReference type="OrthoDB" id="10020332at2759"/>
<dbReference type="GO" id="GO:0008270">
    <property type="term" value="F:zinc ion binding"/>
    <property type="evidence" value="ECO:0007669"/>
    <property type="project" value="UniProtKB-KW"/>
</dbReference>
<reference evidence="4" key="1">
    <citation type="submission" date="2021-02" db="EMBL/GenBank/DDBJ databases">
        <authorList>
            <person name="Nowell W R."/>
        </authorList>
    </citation>
    <scope>NUCLEOTIDE SEQUENCE</scope>
</reference>
<evidence type="ECO:0008006" key="6">
    <source>
        <dbReference type="Google" id="ProtNLM"/>
    </source>
</evidence>
<feature type="chain" id="PRO_5032914875" description="NHL repeat containing protein-like protein" evidence="3">
    <location>
        <begin position="23"/>
        <end position="368"/>
    </location>
</feature>
<dbReference type="PANTHER" id="PTHR24104:SF25">
    <property type="entry name" value="PROTEIN LIN-41"/>
    <property type="match status" value="1"/>
</dbReference>
<dbReference type="InterPro" id="IPR001258">
    <property type="entry name" value="NHL_repeat"/>
</dbReference>
<keyword evidence="3" id="KW-0732">Signal</keyword>
<dbReference type="InterPro" id="IPR011042">
    <property type="entry name" value="6-blade_b-propeller_TolB-like"/>
</dbReference>
<dbReference type="EMBL" id="CAJNOJ010001107">
    <property type="protein sequence ID" value="CAF1542762.1"/>
    <property type="molecule type" value="Genomic_DNA"/>
</dbReference>
<dbReference type="PROSITE" id="PS51125">
    <property type="entry name" value="NHL"/>
    <property type="match status" value="2"/>
</dbReference>
<dbReference type="CDD" id="cd05819">
    <property type="entry name" value="NHL"/>
    <property type="match status" value="1"/>
</dbReference>
<evidence type="ECO:0000313" key="4">
    <source>
        <dbReference type="EMBL" id="CAF1542762.1"/>
    </source>
</evidence>
<dbReference type="PANTHER" id="PTHR24104">
    <property type="entry name" value="E3 UBIQUITIN-PROTEIN LIGASE NHLRC1-RELATED"/>
    <property type="match status" value="1"/>
</dbReference>
<dbReference type="Gene3D" id="2.120.10.30">
    <property type="entry name" value="TolB, C-terminal domain"/>
    <property type="match status" value="2"/>
</dbReference>
<feature type="repeat" description="NHL" evidence="2">
    <location>
        <begin position="177"/>
        <end position="216"/>
    </location>
</feature>
<evidence type="ECO:0000256" key="3">
    <source>
        <dbReference type="SAM" id="SignalP"/>
    </source>
</evidence>
<dbReference type="Pfam" id="PF01436">
    <property type="entry name" value="NHL"/>
    <property type="match status" value="2"/>
</dbReference>
<dbReference type="Proteomes" id="UP000663852">
    <property type="component" value="Unassembled WGS sequence"/>
</dbReference>
<feature type="signal peptide" evidence="3">
    <location>
        <begin position="1"/>
        <end position="22"/>
    </location>
</feature>
<evidence type="ECO:0000256" key="1">
    <source>
        <dbReference type="ARBA" id="ARBA00022737"/>
    </source>
</evidence>
<dbReference type="SUPFAM" id="SSF101898">
    <property type="entry name" value="NHL repeat"/>
    <property type="match status" value="1"/>
</dbReference>
<name>A0A815WE33_ADIRI</name>
<organism evidence="4 5">
    <name type="scientific">Adineta ricciae</name>
    <name type="common">Rotifer</name>
    <dbReference type="NCBI Taxonomy" id="249248"/>
    <lineage>
        <taxon>Eukaryota</taxon>
        <taxon>Metazoa</taxon>
        <taxon>Spiralia</taxon>
        <taxon>Gnathifera</taxon>
        <taxon>Rotifera</taxon>
        <taxon>Eurotatoria</taxon>
        <taxon>Bdelloidea</taxon>
        <taxon>Adinetida</taxon>
        <taxon>Adinetidae</taxon>
        <taxon>Adineta</taxon>
    </lineage>
</organism>
<evidence type="ECO:0000313" key="5">
    <source>
        <dbReference type="Proteomes" id="UP000663852"/>
    </source>
</evidence>
<comment type="caution">
    <text evidence="4">The sequence shown here is derived from an EMBL/GenBank/DDBJ whole genome shotgun (WGS) entry which is preliminary data.</text>
</comment>
<feature type="repeat" description="NHL" evidence="2">
    <location>
        <begin position="278"/>
        <end position="314"/>
    </location>
</feature>
<dbReference type="InterPro" id="IPR050952">
    <property type="entry name" value="TRIM-NHL_E3_ligases"/>
</dbReference>
<keyword evidence="1" id="KW-0677">Repeat</keyword>
<proteinExistence type="predicted"/>
<dbReference type="AlphaFoldDB" id="A0A815WE33"/>
<evidence type="ECO:0000256" key="2">
    <source>
        <dbReference type="PROSITE-ProRule" id="PRU00504"/>
    </source>
</evidence>
<gene>
    <name evidence="4" type="ORF">EDS130_LOCUS45443</name>
</gene>
<sequence>MFIKMKISSIWIFFCLINSILANSSNQPIFCSNATWNPKGITFADETIVGTWPSTLFIDTNNTIYVASYIKKEILIWFNQSSNSTKIIRGDFLYPKSMFVTNLGDIFIDNGGVNNQVDKWISKNETFINMMNVDSICFGLFVDQNNSLYCSMGNEHKIVKKWLNDIEVTPTTVAGNGTEGSAPNQLFHPRGIFIDDNFDLYVADNWNNRIQKFEFGKSNGITKAGKGSFNVTIQLRYPCGIILDGNKYLFILDHQNSRIIGENENSFRCLVGCYAGLGSQSHQLYFPSTLSFDIDGNIFVSDTNNHRIQKFIFEKDSCQNQTSTTNQIKQNEITTQIQQDQTSIMSTTNQIKQNQIITIILFFASLSL</sequence>